<feature type="region of interest" description="Disordered" evidence="1">
    <location>
        <begin position="1"/>
        <end position="24"/>
    </location>
</feature>
<protein>
    <submittedName>
        <fullName evidence="3">Uncharacterized protein</fullName>
    </submittedName>
</protein>
<reference evidence="3" key="2">
    <citation type="submission" date="2025-08" db="UniProtKB">
        <authorList>
            <consortium name="RefSeq"/>
        </authorList>
    </citation>
    <scope>IDENTIFICATION</scope>
    <source>
        <tissue evidence="3">Blood</tissue>
    </source>
</reference>
<evidence type="ECO:0000313" key="3">
    <source>
        <dbReference type="RefSeq" id="XP_067148473.1"/>
    </source>
</evidence>
<dbReference type="RefSeq" id="XP_067148473.1">
    <property type="nucleotide sequence ID" value="XM_067292372.1"/>
</dbReference>
<name>A0ABM4E760_9AVES</name>
<organism evidence="2 3">
    <name type="scientific">Apteryx mantelli</name>
    <name type="common">North Island brown kiwi</name>
    <dbReference type="NCBI Taxonomy" id="2696672"/>
    <lineage>
        <taxon>Eukaryota</taxon>
        <taxon>Metazoa</taxon>
        <taxon>Chordata</taxon>
        <taxon>Craniata</taxon>
        <taxon>Vertebrata</taxon>
        <taxon>Euteleostomi</taxon>
        <taxon>Archelosauria</taxon>
        <taxon>Archosauria</taxon>
        <taxon>Dinosauria</taxon>
        <taxon>Saurischia</taxon>
        <taxon>Theropoda</taxon>
        <taxon>Coelurosauria</taxon>
        <taxon>Aves</taxon>
        <taxon>Palaeognathae</taxon>
        <taxon>Apterygiformes</taxon>
        <taxon>Apterygidae</taxon>
        <taxon>Apteryx</taxon>
    </lineage>
</organism>
<evidence type="ECO:0000313" key="2">
    <source>
        <dbReference type="Proteomes" id="UP001652627"/>
    </source>
</evidence>
<gene>
    <name evidence="3" type="primary">LOC136991384</name>
</gene>
<feature type="compositionally biased region" description="Acidic residues" evidence="1">
    <location>
        <begin position="11"/>
        <end position="23"/>
    </location>
</feature>
<dbReference type="PANTHER" id="PTHR35673">
    <property type="entry name" value="UPF0500 PROTEIN C1ORF216"/>
    <property type="match status" value="1"/>
</dbReference>
<evidence type="ECO:0000256" key="1">
    <source>
        <dbReference type="SAM" id="MobiDB-lite"/>
    </source>
</evidence>
<dbReference type="Pfam" id="PF15546">
    <property type="entry name" value="DUF4653"/>
    <property type="match status" value="1"/>
</dbReference>
<dbReference type="PANTHER" id="PTHR35673:SF1">
    <property type="entry name" value="UPF0500 PROTEIN C1ORF216"/>
    <property type="match status" value="1"/>
</dbReference>
<dbReference type="GeneID" id="136991384"/>
<proteinExistence type="predicted"/>
<dbReference type="InterPro" id="IPR027812">
    <property type="entry name" value="DUF4653"/>
</dbReference>
<reference evidence="2" key="1">
    <citation type="submission" date="2025-05" db="UniProtKB">
        <authorList>
            <consortium name="RefSeq"/>
        </authorList>
    </citation>
    <scope>NUCLEOTIDE SEQUENCE [LARGE SCALE GENOMIC DNA]</scope>
</reference>
<accession>A0ABM4E760</accession>
<keyword evidence="2" id="KW-1185">Reference proteome</keyword>
<sequence>MAEKVGLMPRDEEEIQNNGDEDPFQSCDAVAAPSSCPASPLLASLREGKGSSAVPEGLSVLSSLAMAQEKAPAGPEIFSGDKAQSTASRFSEYLSTDINMLLGGSSHLVAVCKLEPVGISSPCSENLHWDCSQNSAESQLPRASNGSHEPQTVAALLVSKLGCCHAGAPNTQHTCSGTEDDTIPCSLGQAIWMKTTKVMETLEKRKKEEKEKYRLQLAMYRRLLLLRSIRSLHKQLEQQQARLQECYGTVINTKKEVLKHICSTSPSPSP</sequence>
<dbReference type="Proteomes" id="UP001652627">
    <property type="component" value="Chromosome 2"/>
</dbReference>